<dbReference type="AlphaFoldDB" id="A0A1Y1WL20"/>
<sequence>MPGSSLQYAPDRWIKQTNVPCTRSLVAAVACAHCYLGSRVTNNVSKMPGSKKEQMNFEMRAETSVGNEKFFAARVFLYLRKKAFALICTDHRSHRCFQLRTEPDRLMDGRWVILTDSLESRRP</sequence>
<dbReference type="RefSeq" id="XP_040747470.1">
    <property type="nucleotide sequence ID" value="XM_040886137.1"/>
</dbReference>
<proteinExistence type="predicted"/>
<comment type="caution">
    <text evidence="1">The sequence shown here is derived from an EMBL/GenBank/DDBJ whole genome shotgun (WGS) entry which is preliminary data.</text>
</comment>
<dbReference type="EMBL" id="MCFD01000001">
    <property type="protein sequence ID" value="ORX74259.1"/>
    <property type="molecule type" value="Genomic_DNA"/>
</dbReference>
<accession>A0A1Y1WL20</accession>
<gene>
    <name evidence="1" type="ORF">DL89DRAFT_264181</name>
</gene>
<reference evidence="1 2" key="1">
    <citation type="submission" date="2016-07" db="EMBL/GenBank/DDBJ databases">
        <title>Pervasive Adenine N6-methylation of Active Genes in Fungi.</title>
        <authorList>
            <consortium name="DOE Joint Genome Institute"/>
            <person name="Mondo S.J."/>
            <person name="Dannebaum R.O."/>
            <person name="Kuo R.C."/>
            <person name="Labutti K."/>
            <person name="Haridas S."/>
            <person name="Kuo A."/>
            <person name="Salamov A."/>
            <person name="Ahrendt S.R."/>
            <person name="Lipzen A."/>
            <person name="Sullivan W."/>
            <person name="Andreopoulos W.B."/>
            <person name="Clum A."/>
            <person name="Lindquist E."/>
            <person name="Daum C."/>
            <person name="Ramamoorthy G.K."/>
            <person name="Gryganskyi A."/>
            <person name="Culley D."/>
            <person name="Magnuson J.K."/>
            <person name="James T.Y."/>
            <person name="O'Malley M.A."/>
            <person name="Stajich J.E."/>
            <person name="Spatafora J.W."/>
            <person name="Visel A."/>
            <person name="Grigoriev I.V."/>
        </authorList>
    </citation>
    <scope>NUCLEOTIDE SEQUENCE [LARGE SCALE GENOMIC DNA]</scope>
    <source>
        <strain evidence="1 2">ATCC 12442</strain>
    </source>
</reference>
<dbReference type="Proteomes" id="UP000193922">
    <property type="component" value="Unassembled WGS sequence"/>
</dbReference>
<protein>
    <submittedName>
        <fullName evidence="1">Uncharacterized protein</fullName>
    </submittedName>
</protein>
<evidence type="ECO:0000313" key="1">
    <source>
        <dbReference type="EMBL" id="ORX74259.1"/>
    </source>
</evidence>
<organism evidence="1 2">
    <name type="scientific">Linderina pennispora</name>
    <dbReference type="NCBI Taxonomy" id="61395"/>
    <lineage>
        <taxon>Eukaryota</taxon>
        <taxon>Fungi</taxon>
        <taxon>Fungi incertae sedis</taxon>
        <taxon>Zoopagomycota</taxon>
        <taxon>Kickxellomycotina</taxon>
        <taxon>Kickxellomycetes</taxon>
        <taxon>Kickxellales</taxon>
        <taxon>Kickxellaceae</taxon>
        <taxon>Linderina</taxon>
    </lineage>
</organism>
<name>A0A1Y1WL20_9FUNG</name>
<evidence type="ECO:0000313" key="2">
    <source>
        <dbReference type="Proteomes" id="UP000193922"/>
    </source>
</evidence>
<dbReference type="GeneID" id="63802785"/>
<keyword evidence="2" id="KW-1185">Reference proteome</keyword>